<feature type="compositionally biased region" description="Low complexity" evidence="7">
    <location>
        <begin position="348"/>
        <end position="363"/>
    </location>
</feature>
<feature type="domain" description="Protein kinase" evidence="8">
    <location>
        <begin position="395"/>
        <end position="654"/>
    </location>
</feature>
<dbReference type="PROSITE" id="PS50011">
    <property type="entry name" value="PROTEIN_KINASE_DOM"/>
    <property type="match status" value="1"/>
</dbReference>
<feature type="compositionally biased region" description="Polar residues" evidence="7">
    <location>
        <begin position="14"/>
        <end position="23"/>
    </location>
</feature>
<dbReference type="InterPro" id="IPR017441">
    <property type="entry name" value="Protein_kinase_ATP_BS"/>
</dbReference>
<evidence type="ECO:0000256" key="6">
    <source>
        <dbReference type="PROSITE-ProRule" id="PRU10141"/>
    </source>
</evidence>
<name>A0A433T5N8_ELYCH</name>
<dbReference type="EMBL" id="RQTK01000629">
    <property type="protein sequence ID" value="RUS76854.1"/>
    <property type="molecule type" value="Genomic_DNA"/>
</dbReference>
<feature type="compositionally biased region" description="Low complexity" evidence="7">
    <location>
        <begin position="257"/>
        <end position="271"/>
    </location>
</feature>
<dbReference type="Proteomes" id="UP000271974">
    <property type="component" value="Unassembled WGS sequence"/>
</dbReference>
<evidence type="ECO:0000256" key="5">
    <source>
        <dbReference type="ARBA" id="ARBA00022840"/>
    </source>
</evidence>
<protein>
    <recommendedName>
        <fullName evidence="8">Protein kinase domain-containing protein</fullName>
    </recommendedName>
</protein>
<dbReference type="STRING" id="188477.A0A433T5N8"/>
<organism evidence="9 10">
    <name type="scientific">Elysia chlorotica</name>
    <name type="common">Eastern emerald elysia</name>
    <name type="synonym">Sea slug</name>
    <dbReference type="NCBI Taxonomy" id="188477"/>
    <lineage>
        <taxon>Eukaryota</taxon>
        <taxon>Metazoa</taxon>
        <taxon>Spiralia</taxon>
        <taxon>Lophotrochozoa</taxon>
        <taxon>Mollusca</taxon>
        <taxon>Gastropoda</taxon>
        <taxon>Heterobranchia</taxon>
        <taxon>Euthyneura</taxon>
        <taxon>Panpulmonata</taxon>
        <taxon>Sacoglossa</taxon>
        <taxon>Placobranchoidea</taxon>
        <taxon>Plakobranchidae</taxon>
        <taxon>Elysia</taxon>
    </lineage>
</organism>
<evidence type="ECO:0000256" key="1">
    <source>
        <dbReference type="ARBA" id="ARBA00022527"/>
    </source>
</evidence>
<feature type="compositionally biased region" description="Gly residues" evidence="7">
    <location>
        <begin position="145"/>
        <end position="164"/>
    </location>
</feature>
<evidence type="ECO:0000259" key="8">
    <source>
        <dbReference type="PROSITE" id="PS50011"/>
    </source>
</evidence>
<evidence type="ECO:0000313" key="10">
    <source>
        <dbReference type="Proteomes" id="UP000271974"/>
    </source>
</evidence>
<feature type="region of interest" description="Disordered" evidence="7">
    <location>
        <begin position="145"/>
        <end position="299"/>
    </location>
</feature>
<evidence type="ECO:0000256" key="2">
    <source>
        <dbReference type="ARBA" id="ARBA00022679"/>
    </source>
</evidence>
<accession>A0A433T5N8</accession>
<dbReference type="SUPFAM" id="SSF56112">
    <property type="entry name" value="Protein kinase-like (PK-like)"/>
    <property type="match status" value="1"/>
</dbReference>
<dbReference type="GO" id="GO:0005524">
    <property type="term" value="F:ATP binding"/>
    <property type="evidence" value="ECO:0007669"/>
    <property type="project" value="UniProtKB-UniRule"/>
</dbReference>
<evidence type="ECO:0000256" key="7">
    <source>
        <dbReference type="SAM" id="MobiDB-lite"/>
    </source>
</evidence>
<dbReference type="GO" id="GO:0035556">
    <property type="term" value="P:intracellular signal transduction"/>
    <property type="evidence" value="ECO:0007669"/>
    <property type="project" value="UniProtKB-ARBA"/>
</dbReference>
<dbReference type="Pfam" id="PF00564">
    <property type="entry name" value="PB1"/>
    <property type="match status" value="1"/>
</dbReference>
<dbReference type="SUPFAM" id="SSF54277">
    <property type="entry name" value="CAD &amp; PB1 domains"/>
    <property type="match status" value="1"/>
</dbReference>
<dbReference type="Gene3D" id="3.10.20.90">
    <property type="entry name" value="Phosphatidylinositol 3-kinase Catalytic Subunit, Chain A, domain 1"/>
    <property type="match status" value="1"/>
</dbReference>
<evidence type="ECO:0000313" key="9">
    <source>
        <dbReference type="EMBL" id="RUS76854.1"/>
    </source>
</evidence>
<keyword evidence="2" id="KW-0808">Transferase</keyword>
<dbReference type="InterPro" id="IPR000270">
    <property type="entry name" value="PB1_dom"/>
</dbReference>
<gene>
    <name evidence="9" type="ORF">EGW08_015387</name>
</gene>
<dbReference type="PANTHER" id="PTHR11584">
    <property type="entry name" value="SERINE/THREONINE PROTEIN KINASE"/>
    <property type="match status" value="1"/>
</dbReference>
<sequence>MTVTPRAASMAAMDNNNKTNNESDLSDVVASIQKNLEKGLRMGNKRARQVALHNLQKRSELKVKCEFGGEKRVLSVPRPVVYQDLVRRLQEMYQMALTLSFTQCNSEFSVPMRNQGDLDTAVQLVDQNEHLTSLRLYLAPDHTGGEAGGGAGAGTGGDSHGYGPGSAQLHNNAAAPGAVGYHPASGRSQVAGYGLKGSSPPARHSPSPPPGSLPAKDTYLGKGSPHSPLDGDGMFIPEPPHADHDQDMYRHRREGSMSDSVSSMDSSYVSGHSDRRRDSRRSVVSDGSKDEMLFRDNTRRHFGTFPRGYEGAPNESTIEVRNNGHQTFPRSTFRRVDTDTTSLTSLMTHSSEGTLDSHSSSSSGFPTDPDWDSPGGRYSLSGPLFSKSPRAPTNWRKGRLLGSGAFGQVFLCCDADSSIELAVKQVQLGSMNAEVSKEVRALENELQLLRNFQHERIVQYYGCQEENRVLSIFMEYMPGGSVHDHMKQYGPLTETVCRKYTRQVLQGLAFLHKNVIVHRDIKAANVLRDTLGNVKLGDFGASKRLQTITSATGLKTAVGTPHWMAPEVINGEGYGRKADVWSVGCTVVEMLTMKPPFAEYEPFAAMYQIATCRHPRYDLPHQTSMHAKDFLLHTFQVKGPERPSAEALLEHRFVKDLT</sequence>
<dbReference type="Pfam" id="PF00069">
    <property type="entry name" value="Pkinase"/>
    <property type="match status" value="1"/>
</dbReference>
<feature type="region of interest" description="Disordered" evidence="7">
    <location>
        <begin position="348"/>
        <end position="377"/>
    </location>
</feature>
<dbReference type="Gene3D" id="1.10.510.10">
    <property type="entry name" value="Transferase(Phosphotransferase) domain 1"/>
    <property type="match status" value="1"/>
</dbReference>
<evidence type="ECO:0000256" key="4">
    <source>
        <dbReference type="ARBA" id="ARBA00022777"/>
    </source>
</evidence>
<dbReference type="FunFam" id="1.10.510.10:FF:000071">
    <property type="entry name" value="Mitogen-activated protein kinase kinase kinase 3 isoform 2"/>
    <property type="match status" value="1"/>
</dbReference>
<dbReference type="PANTHER" id="PTHR11584:SF369">
    <property type="entry name" value="MITOGEN-ACTIVATED PROTEIN KINASE KINASE KINASE 19-RELATED"/>
    <property type="match status" value="1"/>
</dbReference>
<evidence type="ECO:0000256" key="3">
    <source>
        <dbReference type="ARBA" id="ARBA00022741"/>
    </source>
</evidence>
<dbReference type="InterPro" id="IPR011009">
    <property type="entry name" value="Kinase-like_dom_sf"/>
</dbReference>
<keyword evidence="3 6" id="KW-0547">Nucleotide-binding</keyword>
<keyword evidence="4" id="KW-0418">Kinase</keyword>
<dbReference type="AlphaFoldDB" id="A0A433T5N8"/>
<dbReference type="OrthoDB" id="266718at2759"/>
<feature type="binding site" evidence="6">
    <location>
        <position position="424"/>
    </location>
    <ligand>
        <name>ATP</name>
        <dbReference type="ChEBI" id="CHEBI:30616"/>
    </ligand>
</feature>
<comment type="caution">
    <text evidence="9">The sequence shown here is derived from an EMBL/GenBank/DDBJ whole genome shotgun (WGS) entry which is preliminary data.</text>
</comment>
<keyword evidence="5 6" id="KW-0067">ATP-binding</keyword>
<dbReference type="InterPro" id="IPR000719">
    <property type="entry name" value="Prot_kinase_dom"/>
</dbReference>
<dbReference type="GO" id="GO:0004674">
    <property type="term" value="F:protein serine/threonine kinase activity"/>
    <property type="evidence" value="ECO:0007669"/>
    <property type="project" value="UniProtKB-KW"/>
</dbReference>
<dbReference type="PROSITE" id="PS00107">
    <property type="entry name" value="PROTEIN_KINASE_ATP"/>
    <property type="match status" value="1"/>
</dbReference>
<reference evidence="9 10" key="1">
    <citation type="submission" date="2019-01" db="EMBL/GenBank/DDBJ databases">
        <title>A draft genome assembly of the solar-powered sea slug Elysia chlorotica.</title>
        <authorList>
            <person name="Cai H."/>
            <person name="Li Q."/>
            <person name="Fang X."/>
            <person name="Li J."/>
            <person name="Curtis N.E."/>
            <person name="Altenburger A."/>
            <person name="Shibata T."/>
            <person name="Feng M."/>
            <person name="Maeda T."/>
            <person name="Schwartz J.A."/>
            <person name="Shigenobu S."/>
            <person name="Lundholm N."/>
            <person name="Nishiyama T."/>
            <person name="Yang H."/>
            <person name="Hasebe M."/>
            <person name="Li S."/>
            <person name="Pierce S.K."/>
            <person name="Wang J."/>
        </authorList>
    </citation>
    <scope>NUCLEOTIDE SEQUENCE [LARGE SCALE GENOMIC DNA]</scope>
    <source>
        <strain evidence="9">EC2010</strain>
        <tissue evidence="9">Whole organism of an adult</tissue>
    </source>
</reference>
<dbReference type="SMART" id="SM00666">
    <property type="entry name" value="PB1"/>
    <property type="match status" value="1"/>
</dbReference>
<feature type="region of interest" description="Disordered" evidence="7">
    <location>
        <begin position="1"/>
        <end position="23"/>
    </location>
</feature>
<feature type="compositionally biased region" description="Basic and acidic residues" evidence="7">
    <location>
        <begin position="240"/>
        <end position="249"/>
    </location>
</feature>
<keyword evidence="1" id="KW-0723">Serine/threonine-protein kinase</keyword>
<proteinExistence type="predicted"/>
<keyword evidence="10" id="KW-1185">Reference proteome</keyword>
<dbReference type="SMART" id="SM00220">
    <property type="entry name" value="S_TKc"/>
    <property type="match status" value="1"/>
</dbReference>
<feature type="compositionally biased region" description="Basic and acidic residues" evidence="7">
    <location>
        <begin position="272"/>
        <end position="299"/>
    </location>
</feature>